<sequence>MACPGAKLNPLASEFIWHGNKTGHMRVTEKGVSAKNANQVEVPEKNIFTKDTEQNFDEPEAGSQEAKLAEDTISNQIFSMNNS</sequence>
<feature type="compositionally biased region" description="Polar residues" evidence="1">
    <location>
        <begin position="72"/>
        <end position="83"/>
    </location>
</feature>
<dbReference type="EMBL" id="NKJJ02000010">
    <property type="protein sequence ID" value="TPR05975.1"/>
    <property type="molecule type" value="Genomic_DNA"/>
</dbReference>
<evidence type="ECO:0000313" key="2">
    <source>
        <dbReference type="EMBL" id="TPR05975.1"/>
    </source>
</evidence>
<evidence type="ECO:0000256" key="1">
    <source>
        <dbReference type="SAM" id="MobiDB-lite"/>
    </source>
</evidence>
<dbReference type="VEuPathDB" id="FungiDB:M747DRAFT_316694"/>
<dbReference type="Proteomes" id="UP000197666">
    <property type="component" value="Unassembled WGS sequence"/>
</dbReference>
<dbReference type="VEuPathDB" id="FungiDB:ASPNIDRAFT2_1172458"/>
<gene>
    <name evidence="2" type="ORF">CAN33_0019100</name>
</gene>
<dbReference type="AlphaFoldDB" id="A0A505ICY3"/>
<protein>
    <submittedName>
        <fullName evidence="2">Maltoporin periplasmic N-terminal extension family protein</fullName>
    </submittedName>
</protein>
<evidence type="ECO:0000313" key="3">
    <source>
        <dbReference type="Proteomes" id="UP000197666"/>
    </source>
</evidence>
<comment type="caution">
    <text evidence="2">The sequence shown here is derived from an EMBL/GenBank/DDBJ whole genome shotgun (WGS) entry which is preliminary data.</text>
</comment>
<dbReference type="VEuPathDB" id="FungiDB:An12g03740"/>
<accession>A0A505ICY3</accession>
<name>A0A505ICY3_ASPNG</name>
<proteinExistence type="predicted"/>
<organism evidence="2 3">
    <name type="scientific">Aspergillus niger</name>
    <dbReference type="NCBI Taxonomy" id="5061"/>
    <lineage>
        <taxon>Eukaryota</taxon>
        <taxon>Fungi</taxon>
        <taxon>Dikarya</taxon>
        <taxon>Ascomycota</taxon>
        <taxon>Pezizomycotina</taxon>
        <taxon>Eurotiomycetes</taxon>
        <taxon>Eurotiomycetidae</taxon>
        <taxon>Eurotiales</taxon>
        <taxon>Aspergillaceae</taxon>
        <taxon>Aspergillus</taxon>
        <taxon>Aspergillus subgen. Circumdati</taxon>
    </lineage>
</organism>
<feature type="region of interest" description="Disordered" evidence="1">
    <location>
        <begin position="51"/>
        <end position="83"/>
    </location>
</feature>
<reference evidence="3" key="1">
    <citation type="submission" date="2018-10" db="EMBL/GenBank/DDBJ databases">
        <title>FDA dAtabase for Regulatory Grade micrObial Sequences (FDA-ARGOS): Supporting development and validation of Infectious Disease Dx tests.</title>
        <authorList>
            <person name="Kerrigan L."/>
            <person name="Tallon L."/>
            <person name="Sadzewicz L."/>
            <person name="Sengamalay N."/>
            <person name="Ott S."/>
            <person name="Godinez A."/>
            <person name="Nagaraj S."/>
            <person name="Vavikolanu K."/>
            <person name="Nadendla S."/>
            <person name="George J."/>
            <person name="Sichtig H."/>
        </authorList>
    </citation>
    <scope>NUCLEOTIDE SEQUENCE [LARGE SCALE GENOMIC DNA]</scope>
    <source>
        <strain evidence="3">FDAARGOS_311</strain>
    </source>
</reference>